<protein>
    <submittedName>
        <fullName evidence="3">Reverse transcriptase domain-containing protein</fullName>
    </submittedName>
</protein>
<dbReference type="WBParaSite" id="TMUE_3000010919.1">
    <property type="protein sequence ID" value="TMUE_3000010919.1"/>
    <property type="gene ID" value="WBGene00301106"/>
</dbReference>
<dbReference type="STRING" id="70415.A0A5S6QUV8"/>
<proteinExistence type="predicted"/>
<evidence type="ECO:0000313" key="3">
    <source>
        <dbReference type="WBParaSite" id="TMUE_3000010919.1"/>
    </source>
</evidence>
<evidence type="ECO:0000259" key="1">
    <source>
        <dbReference type="PROSITE" id="PS50878"/>
    </source>
</evidence>
<reference evidence="3" key="1">
    <citation type="submission" date="2019-12" db="UniProtKB">
        <authorList>
            <consortium name="WormBaseParasite"/>
        </authorList>
    </citation>
    <scope>IDENTIFICATION</scope>
</reference>
<dbReference type="PANTHER" id="PTHR21301">
    <property type="entry name" value="REVERSE TRANSCRIPTASE"/>
    <property type="match status" value="1"/>
</dbReference>
<dbReference type="InterPro" id="IPR000477">
    <property type="entry name" value="RT_dom"/>
</dbReference>
<feature type="domain" description="Reverse transcriptase" evidence="1">
    <location>
        <begin position="1"/>
        <end position="171"/>
    </location>
</feature>
<keyword evidence="2" id="KW-1185">Reference proteome</keyword>
<evidence type="ECO:0000313" key="2">
    <source>
        <dbReference type="Proteomes" id="UP000046395"/>
    </source>
</evidence>
<name>A0A5S6QUV8_TRIMR</name>
<dbReference type="PANTHER" id="PTHR21301:SF10">
    <property type="entry name" value="REVERSE TRANSCRIPTASE DOMAIN-CONTAINING PROTEIN"/>
    <property type="match status" value="1"/>
</dbReference>
<dbReference type="AlphaFoldDB" id="A0A5S6QUV8"/>
<sequence length="171" mass="19622">MLKQLTGKSSSRTENSAPSVNEIKSLEVDHEDTVVSYDVKDLFTSIRLDLTYTFILDTLSKDTSLKDRTNPFHLTQLAKFCKEEGNYFHWKGTFFSQKRGAPTGSSLSPVVAELFMEHLEEKVFPSGISEYNVQLFRRYVDDIFAVVKKGKEDELLNHLNSLFLEEIQFPT</sequence>
<accession>A0A5S6QUV8</accession>
<dbReference type="PROSITE" id="PS50878">
    <property type="entry name" value="RT_POL"/>
    <property type="match status" value="1"/>
</dbReference>
<dbReference type="Pfam" id="PF00078">
    <property type="entry name" value="RVT_1"/>
    <property type="match status" value="1"/>
</dbReference>
<dbReference type="Proteomes" id="UP000046395">
    <property type="component" value="Unassembled WGS sequence"/>
</dbReference>
<organism evidence="2 3">
    <name type="scientific">Trichuris muris</name>
    <name type="common">Mouse whipworm</name>
    <dbReference type="NCBI Taxonomy" id="70415"/>
    <lineage>
        <taxon>Eukaryota</taxon>
        <taxon>Metazoa</taxon>
        <taxon>Ecdysozoa</taxon>
        <taxon>Nematoda</taxon>
        <taxon>Enoplea</taxon>
        <taxon>Dorylaimia</taxon>
        <taxon>Trichinellida</taxon>
        <taxon>Trichuridae</taxon>
        <taxon>Trichuris</taxon>
    </lineage>
</organism>